<evidence type="ECO:0000313" key="6">
    <source>
        <dbReference type="Proteomes" id="UP000277896"/>
    </source>
</evidence>
<dbReference type="KEGG" id="lpx:ASU28_12245"/>
<evidence type="ECO:0000313" key="4">
    <source>
        <dbReference type="EMBL" id="GBF01937.1"/>
    </source>
</evidence>
<dbReference type="AlphaFoldDB" id="A0A098RCC7"/>
<evidence type="ECO:0000256" key="1">
    <source>
        <dbReference type="ARBA" id="ARBA00023125"/>
    </source>
</evidence>
<dbReference type="PRINTS" id="PR00040">
    <property type="entry name" value="HTHMERR"/>
</dbReference>
<dbReference type="Pfam" id="PF13411">
    <property type="entry name" value="MerR_1"/>
    <property type="match status" value="1"/>
</dbReference>
<dbReference type="RefSeq" id="WP_021730037.1">
    <property type="nucleotide sequence ID" value="NZ_AVAI01000006.1"/>
</dbReference>
<dbReference type="GO" id="GO:0003700">
    <property type="term" value="F:DNA-binding transcription factor activity"/>
    <property type="evidence" value="ECO:0007669"/>
    <property type="project" value="InterPro"/>
</dbReference>
<reference evidence="4 5" key="1">
    <citation type="submission" date="2017-04" db="EMBL/GenBank/DDBJ databases">
        <title>In vitro and in silico characterization of Lactobacillus paraplantarum D2-1, a starter culture for soymilk fermentation.</title>
        <authorList>
            <person name="Endo A."/>
            <person name="Sasaki F."/>
            <person name="Maeno S."/>
            <person name="Kanesaki Y."/>
            <person name="Kubota E."/>
            <person name="Torres G.A."/>
            <person name="Tomita S."/>
            <person name="Nakagawa J."/>
        </authorList>
    </citation>
    <scope>NUCLEOTIDE SEQUENCE [LARGE SCALE GENOMIC DNA]</scope>
    <source>
        <strain evidence="4 5">D2-1</strain>
    </source>
</reference>
<dbReference type="InterPro" id="IPR009061">
    <property type="entry name" value="DNA-bd_dom_put_sf"/>
</dbReference>
<dbReference type="GO" id="GO:0003677">
    <property type="term" value="F:DNA binding"/>
    <property type="evidence" value="ECO:0007669"/>
    <property type="project" value="UniProtKB-KW"/>
</dbReference>
<organism evidence="3 6">
    <name type="scientific">Lactiplantibacillus paraplantarum</name>
    <dbReference type="NCBI Taxonomy" id="60520"/>
    <lineage>
        <taxon>Bacteria</taxon>
        <taxon>Bacillati</taxon>
        <taxon>Bacillota</taxon>
        <taxon>Bacilli</taxon>
        <taxon>Lactobacillales</taxon>
        <taxon>Lactobacillaceae</taxon>
        <taxon>Lactiplantibacillus</taxon>
    </lineage>
</organism>
<sequence>MTYTIKEVANKVGLSAYTLRFYDKQGLLPFVSRDQSGYRAFTDGDLHLLHTIICLKNTGMAISTIRQYIDYVMEGPQSIARRRQLLTAHRDTILAQQARIMTNLQEVDYKLKLYSDPHASDLVHEELAQAKSEKHALGLADPFPVTE</sequence>
<keyword evidence="1" id="KW-0238">DNA-binding</keyword>
<proteinExistence type="predicted"/>
<evidence type="ECO:0000313" key="3">
    <source>
        <dbReference type="EMBL" id="AYJ39653.1"/>
    </source>
</evidence>
<evidence type="ECO:0000313" key="5">
    <source>
        <dbReference type="Proteomes" id="UP000236162"/>
    </source>
</evidence>
<dbReference type="eggNOG" id="COG0789">
    <property type="taxonomic scope" value="Bacteria"/>
</dbReference>
<name>A0A098RCC7_9LACO</name>
<dbReference type="CDD" id="cd01109">
    <property type="entry name" value="HTH_YyaN"/>
    <property type="match status" value="1"/>
</dbReference>
<evidence type="ECO:0000259" key="2">
    <source>
        <dbReference type="PROSITE" id="PS50937"/>
    </source>
</evidence>
<gene>
    <name evidence="4" type="primary">merR_3</name>
    <name evidence="3" type="ORF">LP667_13005</name>
    <name evidence="4" type="ORF">LPPLD21_01469</name>
</gene>
<dbReference type="SMART" id="SM00422">
    <property type="entry name" value="HTH_MERR"/>
    <property type="match status" value="1"/>
</dbReference>
<dbReference type="PROSITE" id="PS50937">
    <property type="entry name" value="HTH_MERR_2"/>
    <property type="match status" value="1"/>
</dbReference>
<dbReference type="PANTHER" id="PTHR30204">
    <property type="entry name" value="REDOX-CYCLING DRUG-SENSING TRANSCRIPTIONAL ACTIVATOR SOXR"/>
    <property type="match status" value="1"/>
</dbReference>
<feature type="domain" description="HTH merR-type" evidence="2">
    <location>
        <begin position="2"/>
        <end position="71"/>
    </location>
</feature>
<dbReference type="SUPFAM" id="SSF46955">
    <property type="entry name" value="Putative DNA-binding domain"/>
    <property type="match status" value="1"/>
</dbReference>
<protein>
    <submittedName>
        <fullName evidence="3">MerR family transcriptional regulator</fullName>
    </submittedName>
</protein>
<dbReference type="PANTHER" id="PTHR30204:SF82">
    <property type="entry name" value="TRANSCRIPTIONAL REGULATOR, MERR FAMILY"/>
    <property type="match status" value="1"/>
</dbReference>
<dbReference type="EMBL" id="BDOR01000006">
    <property type="protein sequence ID" value="GBF01937.1"/>
    <property type="molecule type" value="Genomic_DNA"/>
</dbReference>
<dbReference type="InterPro" id="IPR047057">
    <property type="entry name" value="MerR_fam"/>
</dbReference>
<dbReference type="Proteomes" id="UP000236162">
    <property type="component" value="Unassembled WGS sequence"/>
</dbReference>
<dbReference type="Gene3D" id="1.10.1660.10">
    <property type="match status" value="1"/>
</dbReference>
<dbReference type="EMBL" id="CP032744">
    <property type="protein sequence ID" value="AYJ39653.1"/>
    <property type="molecule type" value="Genomic_DNA"/>
</dbReference>
<reference evidence="3 6" key="2">
    <citation type="submission" date="2018-10" db="EMBL/GenBank/DDBJ databases">
        <title>Genome seuquencing of Lactobacillus species.</title>
        <authorList>
            <person name="Baek C."/>
            <person name="Yi H."/>
        </authorList>
    </citation>
    <scope>NUCLEOTIDE SEQUENCE [LARGE SCALE GENOMIC DNA]</scope>
    <source>
        <strain evidence="3 6">DSM 10667</strain>
    </source>
</reference>
<keyword evidence="5" id="KW-1185">Reference proteome</keyword>
<dbReference type="InterPro" id="IPR000551">
    <property type="entry name" value="MerR-type_HTH_dom"/>
</dbReference>
<accession>A0A098RCC7</accession>
<dbReference type="Proteomes" id="UP000277896">
    <property type="component" value="Chromosome"/>
</dbReference>